<organism evidence="1 2">
    <name type="scientific">Sphingobium phenoxybenzoativorans</name>
    <dbReference type="NCBI Taxonomy" id="1592790"/>
    <lineage>
        <taxon>Bacteria</taxon>
        <taxon>Pseudomonadati</taxon>
        <taxon>Pseudomonadota</taxon>
        <taxon>Alphaproteobacteria</taxon>
        <taxon>Sphingomonadales</taxon>
        <taxon>Sphingomonadaceae</taxon>
        <taxon>Sphingobium</taxon>
    </lineage>
</organism>
<evidence type="ECO:0000313" key="2">
    <source>
        <dbReference type="Proteomes" id="UP000681425"/>
    </source>
</evidence>
<dbReference type="GO" id="GO:0008168">
    <property type="term" value="F:methyltransferase activity"/>
    <property type="evidence" value="ECO:0007669"/>
    <property type="project" value="UniProtKB-KW"/>
</dbReference>
<gene>
    <name evidence="1" type="ORF">KFK14_03020</name>
</gene>
<dbReference type="EMBL" id="CP073910">
    <property type="protein sequence ID" value="QUT06457.1"/>
    <property type="molecule type" value="Genomic_DNA"/>
</dbReference>
<name>A0A975KAK7_9SPHN</name>
<dbReference type="Gene3D" id="3.40.50.150">
    <property type="entry name" value="Vaccinia Virus protein VP39"/>
    <property type="match status" value="1"/>
</dbReference>
<evidence type="ECO:0000313" key="1">
    <source>
        <dbReference type="EMBL" id="QUT06457.1"/>
    </source>
</evidence>
<dbReference type="Pfam" id="PF13578">
    <property type="entry name" value="Methyltransf_24"/>
    <property type="match status" value="1"/>
</dbReference>
<sequence>MPNLLIHSMSEFSDIIVEGLALAHVQRICEIGAEFGGMSQTLADFASEAGGELISIDPSPKQEFLDWVRGAEHVRHIAKPSLSAFEDLTDVDAWIIDGDHNWFTVYHELKNVDALCQRDGKPMLAFMHDVAWPAGRRDMYYAPEQIPAEYLLPHNYEGGTTPGESDLLPHRGFRGMGQFAMALHEGGPKNGVKTAVEDFIAERNADGRELAYAEVPAVFGLGVLFDLDAPWSNALADLVIPYHENRLIASLEANRLANYLTVLDFQDRNAA</sequence>
<dbReference type="KEGG" id="spph:KFK14_03020"/>
<dbReference type="RefSeq" id="WP_212609830.1">
    <property type="nucleotide sequence ID" value="NZ_CP073910.1"/>
</dbReference>
<dbReference type="SUPFAM" id="SSF53335">
    <property type="entry name" value="S-adenosyl-L-methionine-dependent methyltransferases"/>
    <property type="match status" value="1"/>
</dbReference>
<dbReference type="InterPro" id="IPR029063">
    <property type="entry name" value="SAM-dependent_MTases_sf"/>
</dbReference>
<dbReference type="Proteomes" id="UP000681425">
    <property type="component" value="Chromosome"/>
</dbReference>
<dbReference type="AlphaFoldDB" id="A0A975KAK7"/>
<protein>
    <submittedName>
        <fullName evidence="1">Class I SAM-dependent methyltransferase</fullName>
    </submittedName>
</protein>
<accession>A0A975KAK7</accession>
<keyword evidence="2" id="KW-1185">Reference proteome</keyword>
<keyword evidence="1" id="KW-0808">Transferase</keyword>
<keyword evidence="1" id="KW-0489">Methyltransferase</keyword>
<proteinExistence type="predicted"/>
<reference evidence="1" key="1">
    <citation type="submission" date="2021-04" db="EMBL/GenBank/DDBJ databases">
        <title>Isolation of p-tert-butylphenol degrading bacteria Sphingobium phenoxybenzoativorans Tas13 from active sludge.</title>
        <authorList>
            <person name="Li Y."/>
        </authorList>
    </citation>
    <scope>NUCLEOTIDE SEQUENCE</scope>
    <source>
        <strain evidence="1">Tas13</strain>
    </source>
</reference>
<dbReference type="GO" id="GO:0032259">
    <property type="term" value="P:methylation"/>
    <property type="evidence" value="ECO:0007669"/>
    <property type="project" value="UniProtKB-KW"/>
</dbReference>